<evidence type="ECO:0000313" key="2">
    <source>
        <dbReference type="Proteomes" id="UP000235965"/>
    </source>
</evidence>
<dbReference type="InParanoid" id="A0A2J7Q8R7"/>
<evidence type="ECO:0000313" key="1">
    <source>
        <dbReference type="EMBL" id="PNF24963.1"/>
    </source>
</evidence>
<comment type="caution">
    <text evidence="1">The sequence shown here is derived from an EMBL/GenBank/DDBJ whole genome shotgun (WGS) entry which is preliminary data.</text>
</comment>
<dbReference type="Proteomes" id="UP000235965">
    <property type="component" value="Unassembled WGS sequence"/>
</dbReference>
<proteinExistence type="predicted"/>
<protein>
    <submittedName>
        <fullName evidence="1">Uncharacterized protein</fullName>
    </submittedName>
</protein>
<dbReference type="EMBL" id="NEVH01016949">
    <property type="protein sequence ID" value="PNF24963.1"/>
    <property type="molecule type" value="Genomic_DNA"/>
</dbReference>
<organism evidence="1 2">
    <name type="scientific">Cryptotermes secundus</name>
    <dbReference type="NCBI Taxonomy" id="105785"/>
    <lineage>
        <taxon>Eukaryota</taxon>
        <taxon>Metazoa</taxon>
        <taxon>Ecdysozoa</taxon>
        <taxon>Arthropoda</taxon>
        <taxon>Hexapoda</taxon>
        <taxon>Insecta</taxon>
        <taxon>Pterygota</taxon>
        <taxon>Neoptera</taxon>
        <taxon>Polyneoptera</taxon>
        <taxon>Dictyoptera</taxon>
        <taxon>Blattodea</taxon>
        <taxon>Blattoidea</taxon>
        <taxon>Termitoidae</taxon>
        <taxon>Kalotermitidae</taxon>
        <taxon>Cryptotermitinae</taxon>
        <taxon>Cryptotermes</taxon>
    </lineage>
</organism>
<keyword evidence="2" id="KW-1185">Reference proteome</keyword>
<gene>
    <name evidence="1" type="ORF">B7P43_G09147</name>
</gene>
<accession>A0A2J7Q8R7</accession>
<feature type="non-terminal residue" evidence="1">
    <location>
        <position position="1"/>
    </location>
</feature>
<sequence>VGFVVDKVALGKVFSEYFGFPCQSSFHQLLHNHPHLSSGAGAIGQKWPQYKGLSPTPQAIKKSPF</sequence>
<reference evidence="1 2" key="1">
    <citation type="submission" date="2017-12" db="EMBL/GenBank/DDBJ databases">
        <title>Hemimetabolous genomes reveal molecular basis of termite eusociality.</title>
        <authorList>
            <person name="Harrison M.C."/>
            <person name="Jongepier E."/>
            <person name="Robertson H.M."/>
            <person name="Arning N."/>
            <person name="Bitard-Feildel T."/>
            <person name="Chao H."/>
            <person name="Childers C.P."/>
            <person name="Dinh H."/>
            <person name="Doddapaneni H."/>
            <person name="Dugan S."/>
            <person name="Gowin J."/>
            <person name="Greiner C."/>
            <person name="Han Y."/>
            <person name="Hu H."/>
            <person name="Hughes D.S.T."/>
            <person name="Huylmans A.-K."/>
            <person name="Kemena C."/>
            <person name="Kremer L.P.M."/>
            <person name="Lee S.L."/>
            <person name="Lopez-Ezquerra A."/>
            <person name="Mallet L."/>
            <person name="Monroy-Kuhn J.M."/>
            <person name="Moser A."/>
            <person name="Murali S.C."/>
            <person name="Muzny D.M."/>
            <person name="Otani S."/>
            <person name="Piulachs M.-D."/>
            <person name="Poelchau M."/>
            <person name="Qu J."/>
            <person name="Schaub F."/>
            <person name="Wada-Katsumata A."/>
            <person name="Worley K.C."/>
            <person name="Xie Q."/>
            <person name="Ylla G."/>
            <person name="Poulsen M."/>
            <person name="Gibbs R.A."/>
            <person name="Schal C."/>
            <person name="Richards S."/>
            <person name="Belles X."/>
            <person name="Korb J."/>
            <person name="Bornberg-Bauer E."/>
        </authorList>
    </citation>
    <scope>NUCLEOTIDE SEQUENCE [LARGE SCALE GENOMIC DNA]</scope>
    <source>
        <tissue evidence="1">Whole body</tissue>
    </source>
</reference>
<dbReference type="AlphaFoldDB" id="A0A2J7Q8R7"/>
<name>A0A2J7Q8R7_9NEOP</name>